<evidence type="ECO:0000256" key="11">
    <source>
        <dbReference type="ARBA" id="ARBA00049401"/>
    </source>
</evidence>
<protein>
    <recommendedName>
        <fullName evidence="4">Probable nitronate monooxygenase</fullName>
    </recommendedName>
    <alternativeName>
        <fullName evidence="10">Propionate 3-nitronate monooxygenase</fullName>
    </alternativeName>
</protein>
<evidence type="ECO:0000313" key="12">
    <source>
        <dbReference type="EMBL" id="MFB5189528.1"/>
    </source>
</evidence>
<keyword evidence="5" id="KW-0216">Detoxification</keyword>
<dbReference type="InterPro" id="IPR013785">
    <property type="entry name" value="Aldolase_TIM"/>
</dbReference>
<evidence type="ECO:0000256" key="3">
    <source>
        <dbReference type="ARBA" id="ARBA00009881"/>
    </source>
</evidence>
<dbReference type="GO" id="GO:0004497">
    <property type="term" value="F:monooxygenase activity"/>
    <property type="evidence" value="ECO:0007669"/>
    <property type="project" value="UniProtKB-KW"/>
</dbReference>
<dbReference type="CDD" id="cd04730">
    <property type="entry name" value="NPD_like"/>
    <property type="match status" value="1"/>
</dbReference>
<comment type="cofactor">
    <cofactor evidence="1">
        <name>FMN</name>
        <dbReference type="ChEBI" id="CHEBI:58210"/>
    </cofactor>
</comment>
<comment type="catalytic activity">
    <reaction evidence="11">
        <text>3 propionate 3-nitronate + 3 O2 + H2O = 3 3-oxopropanoate + 2 nitrate + nitrite + H2O2 + 3 H(+)</text>
        <dbReference type="Rhea" id="RHEA:57332"/>
        <dbReference type="ChEBI" id="CHEBI:15377"/>
        <dbReference type="ChEBI" id="CHEBI:15378"/>
        <dbReference type="ChEBI" id="CHEBI:15379"/>
        <dbReference type="ChEBI" id="CHEBI:16240"/>
        <dbReference type="ChEBI" id="CHEBI:16301"/>
        <dbReference type="ChEBI" id="CHEBI:17632"/>
        <dbReference type="ChEBI" id="CHEBI:33190"/>
        <dbReference type="ChEBI" id="CHEBI:136067"/>
    </reaction>
</comment>
<comment type="similarity">
    <text evidence="3">Belongs to the nitronate monooxygenase family. NMO class I subfamily.</text>
</comment>
<comment type="caution">
    <text evidence="12">The sequence shown here is derived from an EMBL/GenBank/DDBJ whole genome shotgun (WGS) entry which is preliminary data.</text>
</comment>
<keyword evidence="6" id="KW-0285">Flavoprotein</keyword>
<evidence type="ECO:0000256" key="6">
    <source>
        <dbReference type="ARBA" id="ARBA00022630"/>
    </source>
</evidence>
<dbReference type="Gene3D" id="3.20.20.70">
    <property type="entry name" value="Aldolase class I"/>
    <property type="match status" value="1"/>
</dbReference>
<evidence type="ECO:0000256" key="10">
    <source>
        <dbReference type="ARBA" id="ARBA00031155"/>
    </source>
</evidence>
<proteinExistence type="inferred from homology"/>
<dbReference type="PANTHER" id="PTHR42747">
    <property type="entry name" value="NITRONATE MONOOXYGENASE-RELATED"/>
    <property type="match status" value="1"/>
</dbReference>
<evidence type="ECO:0000256" key="2">
    <source>
        <dbReference type="ARBA" id="ARBA00003535"/>
    </source>
</evidence>
<dbReference type="Proteomes" id="UP001579974">
    <property type="component" value="Unassembled WGS sequence"/>
</dbReference>
<dbReference type="Pfam" id="PF03060">
    <property type="entry name" value="NMO"/>
    <property type="match status" value="1"/>
</dbReference>
<evidence type="ECO:0000256" key="8">
    <source>
        <dbReference type="ARBA" id="ARBA00023002"/>
    </source>
</evidence>
<evidence type="ECO:0000256" key="4">
    <source>
        <dbReference type="ARBA" id="ARBA00013457"/>
    </source>
</evidence>
<sequence>MSSLFTPLCTLLQTRLPIIQAPMAGGPTTPELVAAVSNAGALGSLGAGYMTPQAIQESIRAIKRYTNQPFAVNLFIPSQASEAIPDVAPMKQFLLQMSPRHETQGDAASIPAFEDQLAVVIAERVPVFSFTFGQLKPEMVLELQSRGTTVVGTATTVEEAVALATSGVDAIVAQGYEAGGHRGTFLCHVEAALIGTMALIPQIVNQLRIPVIASGGIMDGRGIAASLMLGAAGVQLGTSFLVTEESGAHPVYKQAVLESGASDTVLTSGFSGKAARAIRNRFTDEIREFPGEIPPYPTQNTLTRPLRNWAAEQGDPDYLSLFAGQGAAMGRALPAAELVHQLVEETKASLNRACRLL</sequence>
<organism evidence="12 13">
    <name type="scientific">Alicyclobacillus fastidiosus</name>
    <dbReference type="NCBI Taxonomy" id="392011"/>
    <lineage>
        <taxon>Bacteria</taxon>
        <taxon>Bacillati</taxon>
        <taxon>Bacillota</taxon>
        <taxon>Bacilli</taxon>
        <taxon>Bacillales</taxon>
        <taxon>Alicyclobacillaceae</taxon>
        <taxon>Alicyclobacillus</taxon>
    </lineage>
</organism>
<evidence type="ECO:0000313" key="13">
    <source>
        <dbReference type="Proteomes" id="UP001579974"/>
    </source>
</evidence>
<keyword evidence="7" id="KW-0288">FMN</keyword>
<evidence type="ECO:0000256" key="7">
    <source>
        <dbReference type="ARBA" id="ARBA00022643"/>
    </source>
</evidence>
<dbReference type="SUPFAM" id="SSF51412">
    <property type="entry name" value="Inosine monophosphate dehydrogenase (IMPDH)"/>
    <property type="match status" value="1"/>
</dbReference>
<comment type="function">
    <text evidence="2">Nitronate monooxygenase that uses molecular oxygen to catalyze the oxidative denitrification of alkyl nitronates. Acts on propionate 3-nitronate (P3N), the presumed physiological substrate. Probably functions in the detoxification of P3N, a metabolic poison produced by plants and fungi as a defense mechanism.</text>
</comment>
<gene>
    <name evidence="12" type="ORF">KKP3000_002800</name>
</gene>
<evidence type="ECO:0000256" key="9">
    <source>
        <dbReference type="ARBA" id="ARBA00023033"/>
    </source>
</evidence>
<dbReference type="RefSeq" id="WP_275475409.1">
    <property type="nucleotide sequence ID" value="NZ_CP162940.1"/>
</dbReference>
<evidence type="ECO:0000256" key="1">
    <source>
        <dbReference type="ARBA" id="ARBA00001917"/>
    </source>
</evidence>
<dbReference type="PANTHER" id="PTHR42747:SF3">
    <property type="entry name" value="NITRONATE MONOOXYGENASE-RELATED"/>
    <property type="match status" value="1"/>
</dbReference>
<dbReference type="EMBL" id="JBDXSU010000003">
    <property type="protein sequence ID" value="MFB5189528.1"/>
    <property type="molecule type" value="Genomic_DNA"/>
</dbReference>
<accession>A0ABV5ABH3</accession>
<evidence type="ECO:0000256" key="5">
    <source>
        <dbReference type="ARBA" id="ARBA00022575"/>
    </source>
</evidence>
<keyword evidence="13" id="KW-1185">Reference proteome</keyword>
<name>A0ABV5ABH3_9BACL</name>
<reference evidence="12 13" key="1">
    <citation type="journal article" date="2024" name="Int. J. Mol. Sci.">
        <title>Exploration of Alicyclobacillus spp. Genome in Search of Antibiotic Resistance.</title>
        <authorList>
            <person name="Bucka-Kolendo J."/>
            <person name="Kiousi D.E."/>
            <person name="Dekowska A."/>
            <person name="Mikolajczuk-Szczyrba A."/>
            <person name="Karadedos D.M."/>
            <person name="Michael P."/>
            <person name="Galanis A."/>
            <person name="Sokolowska B."/>
        </authorList>
    </citation>
    <scope>NUCLEOTIDE SEQUENCE [LARGE SCALE GENOMIC DNA]</scope>
    <source>
        <strain evidence="12 13">KKP 3000</strain>
    </source>
</reference>
<keyword evidence="8" id="KW-0560">Oxidoreductase</keyword>
<keyword evidence="9 12" id="KW-0503">Monooxygenase</keyword>
<dbReference type="InterPro" id="IPR004136">
    <property type="entry name" value="NMO"/>
</dbReference>